<name>A0A919CI46_9ACTN</name>
<feature type="compositionally biased region" description="Basic and acidic residues" evidence="1">
    <location>
        <begin position="1"/>
        <end position="22"/>
    </location>
</feature>
<feature type="compositionally biased region" description="Basic and acidic residues" evidence="1">
    <location>
        <begin position="39"/>
        <end position="62"/>
    </location>
</feature>
<evidence type="ECO:0000313" key="2">
    <source>
        <dbReference type="EMBL" id="GHD27727.1"/>
    </source>
</evidence>
<evidence type="ECO:0000313" key="3">
    <source>
        <dbReference type="Proteomes" id="UP000654947"/>
    </source>
</evidence>
<comment type="caution">
    <text evidence="2">The sequence shown here is derived from an EMBL/GenBank/DDBJ whole genome shotgun (WGS) entry which is preliminary data.</text>
</comment>
<keyword evidence="3" id="KW-1185">Reference proteome</keyword>
<gene>
    <name evidence="2" type="ORF">GCM10007147_27030</name>
</gene>
<sequence length="78" mass="8949">MTTLKEPHDEEAGPTDGRDRVAALEQHSAPDPDAPLTPAERRMEERIGKWLERGRAREERARAAGLSRETARESWTWR</sequence>
<dbReference type="Proteomes" id="UP000654947">
    <property type="component" value="Unassembled WGS sequence"/>
</dbReference>
<dbReference type="RefSeq" id="WP_152442518.1">
    <property type="nucleotide sequence ID" value="NZ_BMXL01000013.1"/>
</dbReference>
<dbReference type="AlphaFoldDB" id="A0A919CI46"/>
<accession>A0A919CI46</accession>
<evidence type="ECO:0000256" key="1">
    <source>
        <dbReference type="SAM" id="MobiDB-lite"/>
    </source>
</evidence>
<proteinExistence type="predicted"/>
<dbReference type="EMBL" id="BMXL01000013">
    <property type="protein sequence ID" value="GHD27727.1"/>
    <property type="molecule type" value="Genomic_DNA"/>
</dbReference>
<organism evidence="2 3">
    <name type="scientific">Nocardiopsis kunsanensis</name>
    <dbReference type="NCBI Taxonomy" id="141693"/>
    <lineage>
        <taxon>Bacteria</taxon>
        <taxon>Bacillati</taxon>
        <taxon>Actinomycetota</taxon>
        <taxon>Actinomycetes</taxon>
        <taxon>Streptosporangiales</taxon>
        <taxon>Nocardiopsidaceae</taxon>
        <taxon>Nocardiopsis</taxon>
    </lineage>
</organism>
<reference evidence="2 3" key="1">
    <citation type="journal article" date="2014" name="Int. J. Syst. Evol. Microbiol.">
        <title>Complete genome sequence of Corynebacterium casei LMG S-19264T (=DSM 44701T), isolated from a smear-ripened cheese.</title>
        <authorList>
            <consortium name="US DOE Joint Genome Institute (JGI-PGF)"/>
            <person name="Walter F."/>
            <person name="Albersmeier A."/>
            <person name="Kalinowski J."/>
            <person name="Ruckert C."/>
        </authorList>
    </citation>
    <scope>NUCLEOTIDE SEQUENCE [LARGE SCALE GENOMIC DNA]</scope>
    <source>
        <strain evidence="2 3">KCTC 19473</strain>
    </source>
</reference>
<feature type="region of interest" description="Disordered" evidence="1">
    <location>
        <begin position="1"/>
        <end position="78"/>
    </location>
</feature>
<protein>
    <submittedName>
        <fullName evidence="2">Uncharacterized protein</fullName>
    </submittedName>
</protein>